<dbReference type="Gene3D" id="2.60.120.10">
    <property type="entry name" value="Jelly Rolls"/>
    <property type="match status" value="1"/>
</dbReference>
<dbReference type="PROSITE" id="PS50042">
    <property type="entry name" value="CNMP_BINDING_3"/>
    <property type="match status" value="1"/>
</dbReference>
<sequence length="210" mass="24165">MSSPTTNQHLLMHQALRAYFQDKLPLSEAQLEELGHLLTPRHLKKHEVVVRQGEASRVGAFVVRGCLRSYVTDARQKEHILQFAPENWWISDQQGMIRQTPALFSIDALEDSEVLVFGASFFQRVQQLGPEFQAFLYELLHNSMSAMRRRLIGVLSAMAEERYLDFLQLYPTLARRLPQRQIAAYLGITPESLSRIRGELARGEEESQEK</sequence>
<dbReference type="InterPro" id="IPR014710">
    <property type="entry name" value="RmlC-like_jellyroll"/>
</dbReference>
<dbReference type="CDD" id="cd00038">
    <property type="entry name" value="CAP_ED"/>
    <property type="match status" value="1"/>
</dbReference>
<accession>A0A4Z0P3W4</accession>
<evidence type="ECO:0000259" key="1">
    <source>
        <dbReference type="PROSITE" id="PS50042"/>
    </source>
</evidence>
<dbReference type="EMBL" id="SRLA01000003">
    <property type="protein sequence ID" value="TGE06242.1"/>
    <property type="molecule type" value="Genomic_DNA"/>
</dbReference>
<dbReference type="OrthoDB" id="667553at2"/>
<feature type="domain" description="Cyclic nucleotide-binding" evidence="1">
    <location>
        <begin position="26"/>
        <end position="125"/>
    </location>
</feature>
<organism evidence="2 3">
    <name type="scientific">Hymenobacter fodinae</name>
    <dbReference type="NCBI Taxonomy" id="2510796"/>
    <lineage>
        <taxon>Bacteria</taxon>
        <taxon>Pseudomonadati</taxon>
        <taxon>Bacteroidota</taxon>
        <taxon>Cytophagia</taxon>
        <taxon>Cytophagales</taxon>
        <taxon>Hymenobacteraceae</taxon>
        <taxon>Hymenobacter</taxon>
    </lineage>
</organism>
<comment type="caution">
    <text evidence="2">The sequence shown here is derived from an EMBL/GenBank/DDBJ whole genome shotgun (WGS) entry which is preliminary data.</text>
</comment>
<dbReference type="AlphaFoldDB" id="A0A4Z0P3W4"/>
<protein>
    <submittedName>
        <fullName evidence="2">Crp/Fnr family transcriptional regulator</fullName>
    </submittedName>
</protein>
<dbReference type="InterPro" id="IPR000595">
    <property type="entry name" value="cNMP-bd_dom"/>
</dbReference>
<gene>
    <name evidence="2" type="ORF">EU556_15410</name>
</gene>
<reference evidence="2 3" key="1">
    <citation type="submission" date="2019-04" db="EMBL/GenBank/DDBJ databases">
        <authorList>
            <person name="Feng G."/>
            <person name="Zhang J."/>
            <person name="Zhu H."/>
        </authorList>
    </citation>
    <scope>NUCLEOTIDE SEQUENCE [LARGE SCALE GENOMIC DNA]</scope>
    <source>
        <strain evidence="2 3">92R-1</strain>
    </source>
</reference>
<dbReference type="SUPFAM" id="SSF51206">
    <property type="entry name" value="cAMP-binding domain-like"/>
    <property type="match status" value="1"/>
</dbReference>
<dbReference type="InterPro" id="IPR018490">
    <property type="entry name" value="cNMP-bd_dom_sf"/>
</dbReference>
<dbReference type="Pfam" id="PF00027">
    <property type="entry name" value="cNMP_binding"/>
    <property type="match status" value="1"/>
</dbReference>
<proteinExistence type="predicted"/>
<evidence type="ECO:0000313" key="2">
    <source>
        <dbReference type="EMBL" id="TGE06242.1"/>
    </source>
</evidence>
<evidence type="ECO:0000313" key="3">
    <source>
        <dbReference type="Proteomes" id="UP000298337"/>
    </source>
</evidence>
<dbReference type="Proteomes" id="UP000298337">
    <property type="component" value="Unassembled WGS sequence"/>
</dbReference>
<name>A0A4Z0P3W4_9BACT</name>
<keyword evidence="3" id="KW-1185">Reference proteome</keyword>